<dbReference type="InterPro" id="IPR000298">
    <property type="entry name" value="Cyt_c_oxidase-like_su3"/>
</dbReference>
<comment type="similarity">
    <text evidence="2 6">Belongs to the cytochrome c oxidase subunit 3 family.</text>
</comment>
<feature type="compositionally biased region" description="Basic and acidic residues" evidence="7">
    <location>
        <begin position="1"/>
        <end position="10"/>
    </location>
</feature>
<evidence type="ECO:0000256" key="4">
    <source>
        <dbReference type="ARBA" id="ARBA00022989"/>
    </source>
</evidence>
<dbReference type="STRING" id="1348657.M622_18800"/>
<evidence type="ECO:0000256" key="7">
    <source>
        <dbReference type="SAM" id="MobiDB-lite"/>
    </source>
</evidence>
<feature type="transmembrane region" description="Helical" evidence="8">
    <location>
        <begin position="188"/>
        <end position="207"/>
    </location>
</feature>
<dbReference type="InterPro" id="IPR035973">
    <property type="entry name" value="Cyt_c_oxidase_su3-like_sf"/>
</dbReference>
<evidence type="ECO:0000256" key="5">
    <source>
        <dbReference type="ARBA" id="ARBA00023136"/>
    </source>
</evidence>
<dbReference type="PATRIC" id="fig|1348657.5.peg.3173"/>
<evidence type="ECO:0000256" key="1">
    <source>
        <dbReference type="ARBA" id="ARBA00004141"/>
    </source>
</evidence>
<dbReference type="SUPFAM" id="SSF81452">
    <property type="entry name" value="Cytochrome c oxidase subunit III-like"/>
    <property type="match status" value="1"/>
</dbReference>
<evidence type="ECO:0000256" key="3">
    <source>
        <dbReference type="ARBA" id="ARBA00022692"/>
    </source>
</evidence>
<protein>
    <recommendedName>
        <fullName evidence="9">Heme-copper oxidase subunit III family profile domain-containing protein</fullName>
    </recommendedName>
</protein>
<accession>T0AUM9</accession>
<proteinExistence type="inferred from homology"/>
<dbReference type="Proteomes" id="UP000015455">
    <property type="component" value="Unassembled WGS sequence"/>
</dbReference>
<keyword evidence="3 6" id="KW-0812">Transmembrane</keyword>
<dbReference type="GO" id="GO:0005886">
    <property type="term" value="C:plasma membrane"/>
    <property type="evidence" value="ECO:0007669"/>
    <property type="project" value="UniProtKB-SubCell"/>
</dbReference>
<evidence type="ECO:0000256" key="8">
    <source>
        <dbReference type="SAM" id="Phobius"/>
    </source>
</evidence>
<dbReference type="EMBL" id="ATJV01000086">
    <property type="protein sequence ID" value="EPZ14348.1"/>
    <property type="molecule type" value="Genomic_DNA"/>
</dbReference>
<keyword evidence="11" id="KW-1185">Reference proteome</keyword>
<gene>
    <name evidence="10" type="ORF">M622_18800</name>
</gene>
<dbReference type="PANTHER" id="PTHR11403:SF6">
    <property type="entry name" value="NITRIC OXIDE REDUCTASE SUBUNIT E"/>
    <property type="match status" value="1"/>
</dbReference>
<dbReference type="InterPro" id="IPR013833">
    <property type="entry name" value="Cyt_c_oxidase_su3_a-hlx"/>
</dbReference>
<dbReference type="Gene3D" id="1.20.120.80">
    <property type="entry name" value="Cytochrome c oxidase, subunit III, four-helix bundle"/>
    <property type="match status" value="1"/>
</dbReference>
<organism evidence="10 11">
    <name type="scientific">Thauera terpenica 58Eu</name>
    <dbReference type="NCBI Taxonomy" id="1348657"/>
    <lineage>
        <taxon>Bacteria</taxon>
        <taxon>Pseudomonadati</taxon>
        <taxon>Pseudomonadota</taxon>
        <taxon>Betaproteobacteria</taxon>
        <taxon>Rhodocyclales</taxon>
        <taxon>Zoogloeaceae</taxon>
        <taxon>Thauera</taxon>
    </lineage>
</organism>
<reference evidence="10 11" key="1">
    <citation type="submission" date="2013-06" db="EMBL/GenBank/DDBJ databases">
        <title>Draft genome sequence of Thauera terpenica.</title>
        <authorList>
            <person name="Liu B."/>
            <person name="Frostegard A.H."/>
            <person name="Shapleigh J.P."/>
        </authorList>
    </citation>
    <scope>NUCLEOTIDE SEQUENCE [LARGE SCALE GENOMIC DNA]</scope>
    <source>
        <strain evidence="10 11">58Eu</strain>
    </source>
</reference>
<keyword evidence="4 8" id="KW-1133">Transmembrane helix</keyword>
<evidence type="ECO:0000256" key="2">
    <source>
        <dbReference type="ARBA" id="ARBA00010581"/>
    </source>
</evidence>
<dbReference type="GO" id="GO:0004129">
    <property type="term" value="F:cytochrome-c oxidase activity"/>
    <property type="evidence" value="ECO:0007669"/>
    <property type="project" value="InterPro"/>
</dbReference>
<feature type="transmembrane region" description="Helical" evidence="8">
    <location>
        <begin position="73"/>
        <end position="91"/>
    </location>
</feature>
<name>T0AUM9_9RHOO</name>
<feature type="transmembrane region" description="Helical" evidence="8">
    <location>
        <begin position="35"/>
        <end position="57"/>
    </location>
</feature>
<feature type="transmembrane region" description="Helical" evidence="8">
    <location>
        <begin position="142"/>
        <end position="167"/>
    </location>
</feature>
<comment type="subcellular location">
    <subcellularLocation>
        <location evidence="6">Cell membrane</location>
        <topology evidence="6">Multi-pass membrane protein</topology>
    </subcellularLocation>
    <subcellularLocation>
        <location evidence="1">Membrane</location>
        <topology evidence="1">Multi-pass membrane protein</topology>
    </subcellularLocation>
</comment>
<dbReference type="AlphaFoldDB" id="T0AUM9"/>
<comment type="caution">
    <text evidence="10">The sequence shown here is derived from an EMBL/GenBank/DDBJ whole genome shotgun (WGS) entry which is preliminary data.</text>
</comment>
<dbReference type="eggNOG" id="COG1845">
    <property type="taxonomic scope" value="Bacteria"/>
</dbReference>
<dbReference type="RefSeq" id="WP_021250575.1">
    <property type="nucleotide sequence ID" value="NZ_ATJV01000086.1"/>
</dbReference>
<dbReference type="PANTHER" id="PTHR11403">
    <property type="entry name" value="CYTOCHROME C OXIDASE SUBUNIT III"/>
    <property type="match status" value="1"/>
</dbReference>
<feature type="transmembrane region" description="Helical" evidence="8">
    <location>
        <begin position="103"/>
        <end position="122"/>
    </location>
</feature>
<feature type="domain" description="Heme-copper oxidase subunit III family profile" evidence="9">
    <location>
        <begin position="33"/>
        <end position="208"/>
    </location>
</feature>
<evidence type="ECO:0000313" key="11">
    <source>
        <dbReference type="Proteomes" id="UP000015455"/>
    </source>
</evidence>
<evidence type="ECO:0000313" key="10">
    <source>
        <dbReference type="EMBL" id="EPZ14348.1"/>
    </source>
</evidence>
<dbReference type="Pfam" id="PF00510">
    <property type="entry name" value="COX3"/>
    <property type="match status" value="1"/>
</dbReference>
<dbReference type="PROSITE" id="PS50253">
    <property type="entry name" value="COX3"/>
    <property type="match status" value="1"/>
</dbReference>
<sequence>MTDSITDNRRAPPVGGRMATPDCATQKHVPGEVGIWLFVAGDLLVFSAFFVVIALGYREQTELFAQSRTTLDMWVGVLNTFFLLTGSWFVAKGVESCRQAHGAASSRYISLGILFGLLFVANKSFEWGLKIANGVTPKTNDFFMYFFSFTGIHLVHVLVGLGVLLVVRNVSRRPELSKKDIRTIESGATFWHLVDLLWIVLFSLFYLL</sequence>
<dbReference type="GO" id="GO:0019646">
    <property type="term" value="P:aerobic electron transport chain"/>
    <property type="evidence" value="ECO:0007669"/>
    <property type="project" value="InterPro"/>
</dbReference>
<keyword evidence="5 8" id="KW-0472">Membrane</keyword>
<feature type="region of interest" description="Disordered" evidence="7">
    <location>
        <begin position="1"/>
        <end position="21"/>
    </location>
</feature>
<evidence type="ECO:0000259" key="9">
    <source>
        <dbReference type="PROSITE" id="PS50253"/>
    </source>
</evidence>
<dbReference type="InterPro" id="IPR024791">
    <property type="entry name" value="Cyt_c/ubiquinol_Oxase_su3"/>
</dbReference>
<evidence type="ECO:0000256" key="6">
    <source>
        <dbReference type="RuleBase" id="RU003376"/>
    </source>
</evidence>